<evidence type="ECO:0000256" key="1">
    <source>
        <dbReference type="SAM" id="Phobius"/>
    </source>
</evidence>
<dbReference type="OrthoDB" id="9788332at2"/>
<dbReference type="EMBL" id="SJPN01000004">
    <property type="protein sequence ID" value="TWU02735.1"/>
    <property type="molecule type" value="Genomic_DNA"/>
</dbReference>
<reference evidence="2 3" key="1">
    <citation type="submission" date="2019-02" db="EMBL/GenBank/DDBJ databases">
        <title>Deep-cultivation of Planctomycetes and their phenomic and genomic characterization uncovers novel biology.</title>
        <authorList>
            <person name="Wiegand S."/>
            <person name="Jogler M."/>
            <person name="Boedeker C."/>
            <person name="Pinto D."/>
            <person name="Vollmers J."/>
            <person name="Rivas-Marin E."/>
            <person name="Kohn T."/>
            <person name="Peeters S.H."/>
            <person name="Heuer A."/>
            <person name="Rast P."/>
            <person name="Oberbeckmann S."/>
            <person name="Bunk B."/>
            <person name="Jeske O."/>
            <person name="Meyerdierks A."/>
            <person name="Storesund J.E."/>
            <person name="Kallscheuer N."/>
            <person name="Luecker S."/>
            <person name="Lage O.M."/>
            <person name="Pohl T."/>
            <person name="Merkel B.J."/>
            <person name="Hornburger P."/>
            <person name="Mueller R.-W."/>
            <person name="Bruemmer F."/>
            <person name="Labrenz M."/>
            <person name="Spormann A.M."/>
            <person name="Op Den Camp H."/>
            <person name="Overmann J."/>
            <person name="Amann R."/>
            <person name="Jetten M.S.M."/>
            <person name="Mascher T."/>
            <person name="Medema M.H."/>
            <person name="Devos D.P."/>
            <person name="Kaster A.-K."/>
            <person name="Ovreas L."/>
            <person name="Rohde M."/>
            <person name="Galperin M.Y."/>
            <person name="Jogler C."/>
        </authorList>
    </citation>
    <scope>NUCLEOTIDE SEQUENCE [LARGE SCALE GENOMIC DNA]</scope>
    <source>
        <strain evidence="2 3">Pla52n</strain>
    </source>
</reference>
<dbReference type="AlphaFoldDB" id="A0A5C6ARX4"/>
<gene>
    <name evidence="2" type="ORF">Pla52n_37940</name>
</gene>
<feature type="transmembrane region" description="Helical" evidence="1">
    <location>
        <begin position="24"/>
        <end position="42"/>
    </location>
</feature>
<accession>A0A5C6ARX4</accession>
<dbReference type="Pfam" id="PF09912">
    <property type="entry name" value="DUF2141"/>
    <property type="match status" value="1"/>
</dbReference>
<keyword evidence="3" id="KW-1185">Reference proteome</keyword>
<dbReference type="InterPro" id="IPR018673">
    <property type="entry name" value="DUF2141"/>
</dbReference>
<keyword evidence="1" id="KW-1133">Transmembrane helix</keyword>
<organism evidence="2 3">
    <name type="scientific">Stieleria varia</name>
    <dbReference type="NCBI Taxonomy" id="2528005"/>
    <lineage>
        <taxon>Bacteria</taxon>
        <taxon>Pseudomonadati</taxon>
        <taxon>Planctomycetota</taxon>
        <taxon>Planctomycetia</taxon>
        <taxon>Pirellulales</taxon>
        <taxon>Pirellulaceae</taxon>
        <taxon>Stieleria</taxon>
    </lineage>
</organism>
<evidence type="ECO:0000313" key="2">
    <source>
        <dbReference type="EMBL" id="TWU02735.1"/>
    </source>
</evidence>
<sequence>MSDLDDSPPEIQTPTLWQQNHGNFLLFWVIAITLVGFIVLYARPDLPVEPPVDSTVELLEASDVGPSLVVRVTGKEDMPPGEVKIAIYDSAEAFRDPSKAYLKHSVPHENGIAVWLIPTEELPSSFGVAAYMDSDGDGELTKNQLGMPLEPFGFSRNARGLFGSPPEFGDTILNRPSETSQIEVLLR</sequence>
<comment type="caution">
    <text evidence="2">The sequence shown here is derived from an EMBL/GenBank/DDBJ whole genome shotgun (WGS) entry which is preliminary data.</text>
</comment>
<dbReference type="Proteomes" id="UP000320176">
    <property type="component" value="Unassembled WGS sequence"/>
</dbReference>
<dbReference type="RefSeq" id="WP_146521008.1">
    <property type="nucleotide sequence ID" value="NZ_CP151726.1"/>
</dbReference>
<protein>
    <recommendedName>
        <fullName evidence="4">DUF2141 domain-containing protein</fullName>
    </recommendedName>
</protein>
<keyword evidence="1" id="KW-0472">Membrane</keyword>
<proteinExistence type="predicted"/>
<keyword evidence="1" id="KW-0812">Transmembrane</keyword>
<name>A0A5C6ARX4_9BACT</name>
<evidence type="ECO:0000313" key="3">
    <source>
        <dbReference type="Proteomes" id="UP000320176"/>
    </source>
</evidence>
<evidence type="ECO:0008006" key="4">
    <source>
        <dbReference type="Google" id="ProtNLM"/>
    </source>
</evidence>